<sequence length="77" mass="8667">MARTAENKLQFQLEAFRFQNVDSGLLYITCHLKATSTLRPIDAEHRACSYINGENNVFEWEGDVTLGPIPIGERVVA</sequence>
<evidence type="ECO:0000313" key="3">
    <source>
        <dbReference type="EMBL" id="KAK1888396.1"/>
    </source>
</evidence>
<evidence type="ECO:0000313" key="4">
    <source>
        <dbReference type="Proteomes" id="UP001228049"/>
    </source>
</evidence>
<reference evidence="3" key="1">
    <citation type="submission" date="2023-04" db="EMBL/GenBank/DDBJ databases">
        <title>Chromosome-level genome of Chaenocephalus aceratus.</title>
        <authorList>
            <person name="Park H."/>
        </authorList>
    </citation>
    <scope>NUCLEOTIDE SEQUENCE</scope>
    <source>
        <strain evidence="3">DE</strain>
        <tissue evidence="3">Muscle</tissue>
    </source>
</reference>
<keyword evidence="4" id="KW-1185">Reference proteome</keyword>
<dbReference type="InterPro" id="IPR042235">
    <property type="entry name" value="ZP-C_dom"/>
</dbReference>
<comment type="caution">
    <text evidence="3">The sequence shown here is derived from an EMBL/GenBank/DDBJ whole genome shotgun (WGS) entry which is preliminary data.</text>
</comment>
<keyword evidence="1" id="KW-1015">Disulfide bond</keyword>
<organism evidence="3 4">
    <name type="scientific">Dissostichus eleginoides</name>
    <name type="common">Patagonian toothfish</name>
    <name type="synonym">Dissostichus amissus</name>
    <dbReference type="NCBI Taxonomy" id="100907"/>
    <lineage>
        <taxon>Eukaryota</taxon>
        <taxon>Metazoa</taxon>
        <taxon>Chordata</taxon>
        <taxon>Craniata</taxon>
        <taxon>Vertebrata</taxon>
        <taxon>Euteleostomi</taxon>
        <taxon>Actinopterygii</taxon>
        <taxon>Neopterygii</taxon>
        <taxon>Teleostei</taxon>
        <taxon>Neoteleostei</taxon>
        <taxon>Acanthomorphata</taxon>
        <taxon>Eupercaria</taxon>
        <taxon>Perciformes</taxon>
        <taxon>Notothenioidei</taxon>
        <taxon>Nototheniidae</taxon>
        <taxon>Dissostichus</taxon>
    </lineage>
</organism>
<dbReference type="PANTHER" id="PTHR11576">
    <property type="entry name" value="ZONA PELLUCIDA SPERM-BINDING PROTEIN 3"/>
    <property type="match status" value="1"/>
</dbReference>
<dbReference type="AlphaFoldDB" id="A0AAD9F4X4"/>
<dbReference type="GO" id="GO:0031012">
    <property type="term" value="C:extracellular matrix"/>
    <property type="evidence" value="ECO:0007669"/>
    <property type="project" value="TreeGrafter"/>
</dbReference>
<dbReference type="GO" id="GO:2000344">
    <property type="term" value="P:positive regulation of acrosome reaction"/>
    <property type="evidence" value="ECO:0007669"/>
    <property type="project" value="TreeGrafter"/>
</dbReference>
<dbReference type="Gene3D" id="2.60.40.4100">
    <property type="entry name" value="Zona pellucida, ZP-C domain"/>
    <property type="match status" value="1"/>
</dbReference>
<dbReference type="InterPro" id="IPR001507">
    <property type="entry name" value="ZP_dom"/>
</dbReference>
<dbReference type="PROSITE" id="PS51034">
    <property type="entry name" value="ZP_2"/>
    <property type="match status" value="1"/>
</dbReference>
<dbReference type="GO" id="GO:0035803">
    <property type="term" value="P:egg coat formation"/>
    <property type="evidence" value="ECO:0007669"/>
    <property type="project" value="TreeGrafter"/>
</dbReference>
<dbReference type="Pfam" id="PF00100">
    <property type="entry name" value="Zona_pellucida"/>
    <property type="match status" value="1"/>
</dbReference>
<evidence type="ECO:0000259" key="2">
    <source>
        <dbReference type="PROSITE" id="PS51034"/>
    </source>
</evidence>
<dbReference type="EMBL" id="JASDAP010000018">
    <property type="protein sequence ID" value="KAK1888396.1"/>
    <property type="molecule type" value="Genomic_DNA"/>
</dbReference>
<name>A0AAD9F4X4_DISEL</name>
<dbReference type="Proteomes" id="UP001228049">
    <property type="component" value="Unassembled WGS sequence"/>
</dbReference>
<accession>A0AAD9F4X4</accession>
<protein>
    <submittedName>
        <fullName evidence="3">Zona pellucida sperm-binding protein 3</fullName>
    </submittedName>
</protein>
<proteinExistence type="predicted"/>
<gene>
    <name evidence="3" type="ORF">KUDE01_029179</name>
</gene>
<feature type="domain" description="ZP" evidence="2">
    <location>
        <begin position="1"/>
        <end position="55"/>
    </location>
</feature>
<dbReference type="InterPro" id="IPR055355">
    <property type="entry name" value="ZP-C"/>
</dbReference>
<dbReference type="GO" id="GO:0007339">
    <property type="term" value="P:binding of sperm to zona pellucida"/>
    <property type="evidence" value="ECO:0007669"/>
    <property type="project" value="TreeGrafter"/>
</dbReference>
<evidence type="ECO:0000256" key="1">
    <source>
        <dbReference type="ARBA" id="ARBA00023157"/>
    </source>
</evidence>
<dbReference type="PANTHER" id="PTHR11576:SF2">
    <property type="entry name" value="ZONA PELLUCIDA SPERM-BINDING PROTEIN 3"/>
    <property type="match status" value="1"/>
</dbReference>
<dbReference type="GO" id="GO:0032190">
    <property type="term" value="F:acrosin binding"/>
    <property type="evidence" value="ECO:0007669"/>
    <property type="project" value="TreeGrafter"/>
</dbReference>